<feature type="region of interest" description="Disordered" evidence="1">
    <location>
        <begin position="370"/>
        <end position="404"/>
    </location>
</feature>
<feature type="transmembrane region" description="Helical" evidence="2">
    <location>
        <begin position="272"/>
        <end position="292"/>
    </location>
</feature>
<accession>A0AAV5RS02</accession>
<reference evidence="3 4" key="1">
    <citation type="journal article" date="2023" name="Elife">
        <title>Identification of key yeast species and microbe-microbe interactions impacting larval growth of Drosophila in the wild.</title>
        <authorList>
            <person name="Mure A."/>
            <person name="Sugiura Y."/>
            <person name="Maeda R."/>
            <person name="Honda K."/>
            <person name="Sakurai N."/>
            <person name="Takahashi Y."/>
            <person name="Watada M."/>
            <person name="Katoh T."/>
            <person name="Gotoh A."/>
            <person name="Gotoh Y."/>
            <person name="Taniguchi I."/>
            <person name="Nakamura K."/>
            <person name="Hayashi T."/>
            <person name="Katayama T."/>
            <person name="Uemura T."/>
            <person name="Hattori Y."/>
        </authorList>
    </citation>
    <scope>NUCLEOTIDE SEQUENCE [LARGE SCALE GENOMIC DNA]</scope>
    <source>
        <strain evidence="3 4">KH-74</strain>
    </source>
</reference>
<dbReference type="CDD" id="cd14939">
    <property type="entry name" value="7tmD_STE2"/>
    <property type="match status" value="1"/>
</dbReference>
<dbReference type="InterPro" id="IPR027458">
    <property type="entry name" value="STE2_TM1-TM2_sf"/>
</dbReference>
<dbReference type="GO" id="GO:0038038">
    <property type="term" value="C:G protein-coupled receptor homodimeric complex"/>
    <property type="evidence" value="ECO:0007669"/>
    <property type="project" value="TreeGrafter"/>
</dbReference>
<feature type="transmembrane region" description="Helical" evidence="2">
    <location>
        <begin position="240"/>
        <end position="260"/>
    </location>
</feature>
<evidence type="ECO:0000313" key="3">
    <source>
        <dbReference type="EMBL" id="GMM53931.1"/>
    </source>
</evidence>
<dbReference type="GO" id="GO:0000750">
    <property type="term" value="P:pheromone-dependent signal transduction involved in conjugation with cellular fusion"/>
    <property type="evidence" value="ECO:0007669"/>
    <property type="project" value="TreeGrafter"/>
</dbReference>
<sequence>MPQLSPLAFNESYNPGESSLVFTSIYGPDTDITFNDAQDLINKKMRQAILFGVRCGAATLTIIIMWMMSKKRRTPIFIINQISLVLIVIHSGLYFKYLLSPISSLAYSLTGFHQVISRYDVHMYGATNMFQVLLVASIQVSLVFQIRVMFASISYKKIGYLCLFISIGLGLTTVGLYFMTAIKGMISLYQGTRTNGAKYFNISTIMLSSSINFMTFVLVVKLVLALRSRRFMGLRQFDSFHILLIMTCQSLLVPSILFILAYSLNEHSGTDVLTTVATLLVVLSLPLSSLWATANNNTALEKTTVSEQEHGEGFMPMNDNGDGYRNGGNFSNAKYAPFSQQLNTKLSSDTLAPTMRIEKTDGLSNIQYSGSNSNHDNIHHRDVNKTMTSDTNPSSASKGYSEKELAETHELTKVSSPLMDIYAPSTTEDEETRKFWMTEDKNLDGKEHRI</sequence>
<evidence type="ECO:0000256" key="2">
    <source>
        <dbReference type="SAM" id="Phobius"/>
    </source>
</evidence>
<keyword evidence="2" id="KW-0472">Membrane</keyword>
<feature type="transmembrane region" description="Helical" evidence="2">
    <location>
        <begin position="199"/>
        <end position="220"/>
    </location>
</feature>
<comment type="caution">
    <text evidence="3">The sequence shown here is derived from an EMBL/GenBank/DDBJ whole genome shotgun (WGS) entry which is preliminary data.</text>
</comment>
<keyword evidence="4" id="KW-1185">Reference proteome</keyword>
<dbReference type="PRINTS" id="PR00250">
    <property type="entry name" value="GPCRSTE2"/>
</dbReference>
<keyword evidence="3" id="KW-0675">Receptor</keyword>
<dbReference type="PANTHER" id="PTHR28009:SF1">
    <property type="entry name" value="PHEROMONE ALPHA FACTOR RECEPTOR"/>
    <property type="match status" value="1"/>
</dbReference>
<organism evidence="3 4">
    <name type="scientific">Maudiozyma humilis</name>
    <name type="common">Sour dough yeast</name>
    <name type="synonym">Kazachstania humilis</name>
    <dbReference type="NCBI Taxonomy" id="51915"/>
    <lineage>
        <taxon>Eukaryota</taxon>
        <taxon>Fungi</taxon>
        <taxon>Dikarya</taxon>
        <taxon>Ascomycota</taxon>
        <taxon>Saccharomycotina</taxon>
        <taxon>Saccharomycetes</taxon>
        <taxon>Saccharomycetales</taxon>
        <taxon>Saccharomycetaceae</taxon>
        <taxon>Maudiozyma</taxon>
    </lineage>
</organism>
<dbReference type="GO" id="GO:0004932">
    <property type="term" value="F:mating-type factor pheromone receptor activity"/>
    <property type="evidence" value="ECO:0007669"/>
    <property type="project" value="InterPro"/>
</dbReference>
<dbReference type="AlphaFoldDB" id="A0AAV5RS02"/>
<gene>
    <name evidence="3" type="ORF">DAKH74_005470</name>
</gene>
<dbReference type="EMBL" id="BTGD01000001">
    <property type="protein sequence ID" value="GMM53931.1"/>
    <property type="molecule type" value="Genomic_DNA"/>
</dbReference>
<feature type="transmembrane region" description="Helical" evidence="2">
    <location>
        <begin position="158"/>
        <end position="179"/>
    </location>
</feature>
<dbReference type="Proteomes" id="UP001377567">
    <property type="component" value="Unassembled WGS sequence"/>
</dbReference>
<feature type="transmembrane region" description="Helical" evidence="2">
    <location>
        <begin position="75"/>
        <end position="95"/>
    </location>
</feature>
<feature type="transmembrane region" description="Helical" evidence="2">
    <location>
        <begin position="129"/>
        <end position="146"/>
    </location>
</feature>
<dbReference type="PANTHER" id="PTHR28009">
    <property type="entry name" value="PHEROMONE ALPHA FACTOR RECEPTOR"/>
    <property type="match status" value="1"/>
</dbReference>
<feature type="transmembrane region" description="Helical" evidence="2">
    <location>
        <begin position="48"/>
        <end position="68"/>
    </location>
</feature>
<name>A0AAV5RS02_MAUHU</name>
<evidence type="ECO:0000313" key="4">
    <source>
        <dbReference type="Proteomes" id="UP001377567"/>
    </source>
</evidence>
<proteinExistence type="predicted"/>
<dbReference type="Gene3D" id="1.10.287.920">
    <property type="entry name" value="Pheromone alpha factor receptor"/>
    <property type="match status" value="1"/>
</dbReference>
<dbReference type="InterPro" id="IPR000366">
    <property type="entry name" value="GPCR_STE2"/>
</dbReference>
<feature type="compositionally biased region" description="Basic and acidic residues" evidence="1">
    <location>
        <begin position="431"/>
        <end position="450"/>
    </location>
</feature>
<evidence type="ECO:0000256" key="1">
    <source>
        <dbReference type="SAM" id="MobiDB-lite"/>
    </source>
</evidence>
<feature type="compositionally biased region" description="Polar residues" evidence="1">
    <location>
        <begin position="385"/>
        <end position="398"/>
    </location>
</feature>
<protein>
    <submittedName>
        <fullName evidence="3">Alpha-factor pheromone receptor</fullName>
    </submittedName>
</protein>
<keyword evidence="2" id="KW-0812">Transmembrane</keyword>
<keyword evidence="2" id="KW-1133">Transmembrane helix</keyword>
<feature type="region of interest" description="Disordered" evidence="1">
    <location>
        <begin position="424"/>
        <end position="450"/>
    </location>
</feature>
<dbReference type="Pfam" id="PF02116">
    <property type="entry name" value="STE2"/>
    <property type="match status" value="1"/>
</dbReference>